<evidence type="ECO:0000256" key="2">
    <source>
        <dbReference type="ARBA" id="ARBA00004861"/>
    </source>
</evidence>
<accession>A0ABS2PW80</accession>
<comment type="similarity">
    <text evidence="7">Belongs to the OMP decarboxylase family. Type 1 subfamily.</text>
</comment>
<organism evidence="10 11">
    <name type="scientific">Scopulibacillus daqui</name>
    <dbReference type="NCBI Taxonomy" id="1469162"/>
    <lineage>
        <taxon>Bacteria</taxon>
        <taxon>Bacillati</taxon>
        <taxon>Bacillota</taxon>
        <taxon>Bacilli</taxon>
        <taxon>Bacillales</taxon>
        <taxon>Sporolactobacillaceae</taxon>
        <taxon>Scopulibacillus</taxon>
    </lineage>
</organism>
<dbReference type="EMBL" id="JAFBER010000002">
    <property type="protein sequence ID" value="MBM7644298.1"/>
    <property type="molecule type" value="Genomic_DNA"/>
</dbReference>
<dbReference type="SUPFAM" id="SSF51366">
    <property type="entry name" value="Ribulose-phoshate binding barrel"/>
    <property type="match status" value="1"/>
</dbReference>
<protein>
    <recommendedName>
        <fullName evidence="7">Orotidine 5'-phosphate decarboxylase</fullName>
        <ecNumber evidence="7">4.1.1.23</ecNumber>
    </recommendedName>
    <alternativeName>
        <fullName evidence="7">OMP decarboxylase</fullName>
        <shortName evidence="7">OMPDCase</shortName>
        <shortName evidence="7">OMPdecase</shortName>
    </alternativeName>
</protein>
<evidence type="ECO:0000256" key="3">
    <source>
        <dbReference type="ARBA" id="ARBA00022793"/>
    </source>
</evidence>
<dbReference type="Pfam" id="PF00215">
    <property type="entry name" value="OMPdecase"/>
    <property type="match status" value="1"/>
</dbReference>
<dbReference type="InterPro" id="IPR047596">
    <property type="entry name" value="OMPdecase_bac"/>
</dbReference>
<sequence length="238" mass="26303">MSENVIIALDVATHQEVSSLLTKIDRKQLYVKVGMELYYQEGPELIKALKNQGHDIFLDLKLHDIPTTVYKAMKGLAKLDVDMVNVHAAGGQKMMRAALEGLDEGTPSGKTRPLCIAVTQLTSTDQALLENDILIHQPLEQVILTYGRKTFEAGLDGVVCSPLEAGKVKEYISKDFLAVTPGIRLKGDDSNDQKRVTTPKQARMLGSDYIVVGRSVTQAPEPSAAYSRVLEEWRNDHE</sequence>
<feature type="domain" description="Orotidine 5'-phosphate decarboxylase" evidence="9">
    <location>
        <begin position="4"/>
        <end position="229"/>
    </location>
</feature>
<dbReference type="InterPro" id="IPR014732">
    <property type="entry name" value="OMPdecase"/>
</dbReference>
<feature type="binding site" evidence="7">
    <location>
        <position position="214"/>
    </location>
    <ligand>
        <name>substrate</name>
    </ligand>
</feature>
<evidence type="ECO:0000313" key="11">
    <source>
        <dbReference type="Proteomes" id="UP000808914"/>
    </source>
</evidence>
<feature type="binding site" evidence="7">
    <location>
        <position position="10"/>
    </location>
    <ligand>
        <name>substrate</name>
    </ligand>
</feature>
<evidence type="ECO:0000256" key="5">
    <source>
        <dbReference type="ARBA" id="ARBA00023239"/>
    </source>
</evidence>
<feature type="binding site" evidence="7">
    <location>
        <begin position="59"/>
        <end position="68"/>
    </location>
    <ligand>
        <name>substrate</name>
    </ligand>
</feature>
<dbReference type="EC" id="4.1.1.23" evidence="7"/>
<name>A0ABS2PW80_9BACL</name>
<evidence type="ECO:0000256" key="7">
    <source>
        <dbReference type="HAMAP-Rule" id="MF_01200"/>
    </source>
</evidence>
<evidence type="ECO:0000256" key="6">
    <source>
        <dbReference type="ARBA" id="ARBA00049157"/>
    </source>
</evidence>
<comment type="caution">
    <text evidence="10">The sequence shown here is derived from an EMBL/GenBank/DDBJ whole genome shotgun (WGS) entry which is preliminary data.</text>
</comment>
<keyword evidence="4 7" id="KW-0665">Pyrimidine biosynthesis</keyword>
<reference evidence="10 11" key="1">
    <citation type="submission" date="2021-01" db="EMBL/GenBank/DDBJ databases">
        <title>Genomic Encyclopedia of Type Strains, Phase IV (KMG-IV): sequencing the most valuable type-strain genomes for metagenomic binning, comparative biology and taxonomic classification.</title>
        <authorList>
            <person name="Goeker M."/>
        </authorList>
    </citation>
    <scope>NUCLEOTIDE SEQUENCE [LARGE SCALE GENOMIC DNA]</scope>
    <source>
        <strain evidence="10 11">DSM 28236</strain>
    </source>
</reference>
<evidence type="ECO:0000313" key="10">
    <source>
        <dbReference type="EMBL" id="MBM7644298.1"/>
    </source>
</evidence>
<keyword evidence="11" id="KW-1185">Reference proteome</keyword>
<dbReference type="Gene3D" id="3.20.20.70">
    <property type="entry name" value="Aldolase class I"/>
    <property type="match status" value="1"/>
</dbReference>
<feature type="binding site" evidence="7">
    <location>
        <position position="122"/>
    </location>
    <ligand>
        <name>substrate</name>
    </ligand>
</feature>
<dbReference type="Proteomes" id="UP000808914">
    <property type="component" value="Unassembled WGS sequence"/>
</dbReference>
<dbReference type="InterPro" id="IPR011060">
    <property type="entry name" value="RibuloseP-bd_barrel"/>
</dbReference>
<dbReference type="CDD" id="cd04725">
    <property type="entry name" value="OMP_decarboxylase_like"/>
    <property type="match status" value="1"/>
</dbReference>
<feature type="active site" description="Proton donor" evidence="7">
    <location>
        <position position="61"/>
    </location>
</feature>
<evidence type="ECO:0000256" key="8">
    <source>
        <dbReference type="RuleBase" id="RU000512"/>
    </source>
</evidence>
<dbReference type="GO" id="GO:0004590">
    <property type="term" value="F:orotidine-5'-phosphate decarboxylase activity"/>
    <property type="evidence" value="ECO:0007669"/>
    <property type="project" value="UniProtKB-EC"/>
</dbReference>
<comment type="function">
    <text evidence="1 7">Catalyzes the decarboxylation of orotidine 5'-monophosphate (OMP) to uridine 5'-monophosphate (UMP).</text>
</comment>
<dbReference type="HAMAP" id="MF_01200_B">
    <property type="entry name" value="OMPdecase_type1_B"/>
    <property type="match status" value="1"/>
</dbReference>
<dbReference type="InterPro" id="IPR018089">
    <property type="entry name" value="OMPdecase_AS"/>
</dbReference>
<evidence type="ECO:0000256" key="1">
    <source>
        <dbReference type="ARBA" id="ARBA00002356"/>
    </source>
</evidence>
<dbReference type="RefSeq" id="WP_205002270.1">
    <property type="nucleotide sequence ID" value="NZ_JAFBER010000002.1"/>
</dbReference>
<comment type="catalytic activity">
    <reaction evidence="6 7 8">
        <text>orotidine 5'-phosphate + H(+) = UMP + CO2</text>
        <dbReference type="Rhea" id="RHEA:11596"/>
        <dbReference type="ChEBI" id="CHEBI:15378"/>
        <dbReference type="ChEBI" id="CHEBI:16526"/>
        <dbReference type="ChEBI" id="CHEBI:57538"/>
        <dbReference type="ChEBI" id="CHEBI:57865"/>
        <dbReference type="EC" id="4.1.1.23"/>
    </reaction>
</comment>
<keyword evidence="3 7" id="KW-0210">Decarboxylase</keyword>
<dbReference type="SMART" id="SM00934">
    <property type="entry name" value="OMPdecase"/>
    <property type="match status" value="1"/>
</dbReference>
<dbReference type="NCBIfam" id="NF001273">
    <property type="entry name" value="PRK00230.1"/>
    <property type="match status" value="1"/>
</dbReference>
<dbReference type="PANTHER" id="PTHR32119">
    <property type="entry name" value="OROTIDINE 5'-PHOSPHATE DECARBOXYLASE"/>
    <property type="match status" value="1"/>
</dbReference>
<comment type="subunit">
    <text evidence="7">Homodimer.</text>
</comment>
<dbReference type="PROSITE" id="PS00156">
    <property type="entry name" value="OMPDECASE"/>
    <property type="match status" value="1"/>
</dbReference>
<comment type="pathway">
    <text evidence="2 7 8">Pyrimidine metabolism; UMP biosynthesis via de novo pathway; UMP from orotate: step 2/2.</text>
</comment>
<proteinExistence type="inferred from homology"/>
<feature type="binding site" evidence="7">
    <location>
        <position position="193"/>
    </location>
    <ligand>
        <name>substrate</name>
    </ligand>
</feature>
<evidence type="ECO:0000259" key="9">
    <source>
        <dbReference type="SMART" id="SM00934"/>
    </source>
</evidence>
<feature type="binding site" evidence="7">
    <location>
        <position position="184"/>
    </location>
    <ligand>
        <name>substrate</name>
    </ligand>
</feature>
<gene>
    <name evidence="7" type="primary">pyrF</name>
    <name evidence="10" type="ORF">JOD45_000491</name>
</gene>
<keyword evidence="5 7" id="KW-0456">Lyase</keyword>
<feature type="binding site" evidence="7">
    <location>
        <position position="213"/>
    </location>
    <ligand>
        <name>substrate</name>
    </ligand>
</feature>
<dbReference type="PANTHER" id="PTHR32119:SF2">
    <property type="entry name" value="OROTIDINE 5'-PHOSPHATE DECARBOXYLASE"/>
    <property type="match status" value="1"/>
</dbReference>
<evidence type="ECO:0000256" key="4">
    <source>
        <dbReference type="ARBA" id="ARBA00022975"/>
    </source>
</evidence>
<feature type="binding site" evidence="7">
    <location>
        <position position="32"/>
    </location>
    <ligand>
        <name>substrate</name>
    </ligand>
</feature>
<dbReference type="InterPro" id="IPR001754">
    <property type="entry name" value="OMPdeCOase_dom"/>
</dbReference>
<dbReference type="InterPro" id="IPR013785">
    <property type="entry name" value="Aldolase_TIM"/>
</dbReference>
<dbReference type="NCBIfam" id="TIGR01740">
    <property type="entry name" value="pyrF"/>
    <property type="match status" value="1"/>
</dbReference>